<evidence type="ECO:0000256" key="3">
    <source>
        <dbReference type="ARBA" id="ARBA00012780"/>
    </source>
</evidence>
<comment type="catalytic activity">
    <reaction evidence="1">
        <text>Hydrolysis of (1-&gt;3)-beta-D-glucosidic linkages in (1-&gt;3)-beta-D-glucans.</text>
        <dbReference type="EC" id="3.2.1.39"/>
    </reaction>
</comment>
<evidence type="ECO:0000256" key="7">
    <source>
        <dbReference type="ARBA" id="ARBA00033417"/>
    </source>
</evidence>
<protein>
    <recommendedName>
        <fullName evidence="3">glucan endo-1,3-beta-D-glucosidase</fullName>
        <ecNumber evidence="3">3.2.1.39</ecNumber>
    </recommendedName>
    <alternativeName>
        <fullName evidence="6">(1-&gt;3)-beta-glucan endohydrolase</fullName>
    </alternativeName>
    <alternativeName>
        <fullName evidence="7">Beta-1,3-endoglucanase</fullName>
    </alternativeName>
</protein>
<dbReference type="InterPro" id="IPR044965">
    <property type="entry name" value="Glyco_hydro_17_plant"/>
</dbReference>
<dbReference type="SUPFAM" id="SSF51445">
    <property type="entry name" value="(Trans)glycosidases"/>
    <property type="match status" value="1"/>
</dbReference>
<sequence>MLSTENTLYSSSALGGDACIIHRRNGDNLPSPKRVIDVLAKDINYAISLARDYDANMEVLKALSGTNLAVTIGVPNEALAHVASSQDPADKWFRDHILMFK</sequence>
<proteinExistence type="inferred from homology"/>
<dbReference type="GO" id="GO:0042973">
    <property type="term" value="F:glucan endo-1,3-beta-D-glucosidase activity"/>
    <property type="evidence" value="ECO:0007669"/>
    <property type="project" value="UniProtKB-EC"/>
</dbReference>
<dbReference type="Gene3D" id="3.20.20.80">
    <property type="entry name" value="Glycosidases"/>
    <property type="match status" value="1"/>
</dbReference>
<dbReference type="EC" id="3.2.1.39" evidence="3"/>
<evidence type="ECO:0000256" key="5">
    <source>
        <dbReference type="ARBA" id="ARBA00023295"/>
    </source>
</evidence>
<reference evidence="9" key="1">
    <citation type="submission" date="2018-10" db="EMBL/GenBank/DDBJ databases">
        <title>Population genomic analysis revealed the cold adaptation of white poplar.</title>
        <authorList>
            <person name="Liu Y.-J."/>
        </authorList>
    </citation>
    <scope>NUCLEOTIDE SEQUENCE [LARGE SCALE GENOMIC DNA]</scope>
    <source>
        <strain evidence="9">PAL-ZL1</strain>
    </source>
</reference>
<dbReference type="PANTHER" id="PTHR32227">
    <property type="entry name" value="GLUCAN ENDO-1,3-BETA-GLUCOSIDASE BG1-RELATED-RELATED"/>
    <property type="match status" value="1"/>
</dbReference>
<organism evidence="9">
    <name type="scientific">Populus alba</name>
    <name type="common">White poplar</name>
    <dbReference type="NCBI Taxonomy" id="43335"/>
    <lineage>
        <taxon>Eukaryota</taxon>
        <taxon>Viridiplantae</taxon>
        <taxon>Streptophyta</taxon>
        <taxon>Embryophyta</taxon>
        <taxon>Tracheophyta</taxon>
        <taxon>Spermatophyta</taxon>
        <taxon>Magnoliopsida</taxon>
        <taxon>eudicotyledons</taxon>
        <taxon>Gunneridae</taxon>
        <taxon>Pentapetalae</taxon>
        <taxon>rosids</taxon>
        <taxon>fabids</taxon>
        <taxon>Malpighiales</taxon>
        <taxon>Salicaceae</taxon>
        <taxon>Saliceae</taxon>
        <taxon>Populus</taxon>
    </lineage>
</organism>
<dbReference type="GO" id="GO:0005975">
    <property type="term" value="P:carbohydrate metabolic process"/>
    <property type="evidence" value="ECO:0007669"/>
    <property type="project" value="InterPro"/>
</dbReference>
<dbReference type="EMBL" id="RCHU01001022">
    <property type="protein sequence ID" value="TKR83668.1"/>
    <property type="molecule type" value="Genomic_DNA"/>
</dbReference>
<name>A0A4U5NK32_POPAL</name>
<evidence type="ECO:0000256" key="8">
    <source>
        <dbReference type="RuleBase" id="RU004335"/>
    </source>
</evidence>
<accession>A0A4U5NK32</accession>
<comment type="caution">
    <text evidence="9">The sequence shown here is derived from an EMBL/GenBank/DDBJ whole genome shotgun (WGS) entry which is preliminary data.</text>
</comment>
<dbReference type="STRING" id="43335.A0A4U5NK32"/>
<keyword evidence="4" id="KW-0378">Hydrolase</keyword>
<evidence type="ECO:0000313" key="9">
    <source>
        <dbReference type="EMBL" id="TKR83668.1"/>
    </source>
</evidence>
<gene>
    <name evidence="9" type="ORF">D5086_0000264390</name>
</gene>
<keyword evidence="5" id="KW-0326">Glycosidase</keyword>
<comment type="similarity">
    <text evidence="2 8">Belongs to the glycosyl hydrolase 17 family.</text>
</comment>
<evidence type="ECO:0000256" key="6">
    <source>
        <dbReference type="ARBA" id="ARBA00033335"/>
    </source>
</evidence>
<evidence type="ECO:0000256" key="2">
    <source>
        <dbReference type="ARBA" id="ARBA00008773"/>
    </source>
</evidence>
<dbReference type="AlphaFoldDB" id="A0A4U5NK32"/>
<dbReference type="Pfam" id="PF00332">
    <property type="entry name" value="Glyco_hydro_17"/>
    <property type="match status" value="1"/>
</dbReference>
<evidence type="ECO:0000256" key="4">
    <source>
        <dbReference type="ARBA" id="ARBA00022801"/>
    </source>
</evidence>
<dbReference type="InterPro" id="IPR000490">
    <property type="entry name" value="Glyco_hydro_17"/>
</dbReference>
<dbReference type="InterPro" id="IPR017853">
    <property type="entry name" value="GH"/>
</dbReference>
<evidence type="ECO:0000256" key="1">
    <source>
        <dbReference type="ARBA" id="ARBA00000382"/>
    </source>
</evidence>